<proteinExistence type="predicted"/>
<evidence type="ECO:0000313" key="1">
    <source>
        <dbReference type="EMBL" id="TKR66233.1"/>
    </source>
</evidence>
<comment type="caution">
    <text evidence="1">The sequence shown here is derived from an EMBL/GenBank/DDBJ whole genome shotgun (WGS) entry which is preliminary data.</text>
</comment>
<dbReference type="AlphaFoldDB" id="A0A4U5MCB0"/>
<reference evidence="1" key="1">
    <citation type="submission" date="2018-10" db="EMBL/GenBank/DDBJ databases">
        <title>Population genomic analysis revealed the cold adaptation of white poplar.</title>
        <authorList>
            <person name="Liu Y.-J."/>
        </authorList>
    </citation>
    <scope>NUCLEOTIDE SEQUENCE [LARGE SCALE GENOMIC DNA]</scope>
    <source>
        <strain evidence="1">PAL-ZL1</strain>
    </source>
</reference>
<name>A0A4U5MCB0_POPAL</name>
<gene>
    <name evidence="1" type="ORF">D5086_0000313100</name>
</gene>
<protein>
    <submittedName>
        <fullName evidence="1">Uncharacterized protein</fullName>
    </submittedName>
</protein>
<accession>A0A4U5MCB0</accession>
<sequence length="116" mass="13652">MGVLYWMFPSYSFFKYLMHWNYMGPVIPAFPFFSTRERPAGRIKKDVAKTEVNLLLSREKKLKSPALSSWIEGRLEPLFKGKEEEEEEAKLEASLKFVAMVEWSRPETQAEDRTQL</sequence>
<dbReference type="EMBL" id="RCHU01001221">
    <property type="protein sequence ID" value="TKR66233.1"/>
    <property type="molecule type" value="Genomic_DNA"/>
</dbReference>
<organism evidence="1">
    <name type="scientific">Populus alba</name>
    <name type="common">White poplar</name>
    <dbReference type="NCBI Taxonomy" id="43335"/>
    <lineage>
        <taxon>Eukaryota</taxon>
        <taxon>Viridiplantae</taxon>
        <taxon>Streptophyta</taxon>
        <taxon>Embryophyta</taxon>
        <taxon>Tracheophyta</taxon>
        <taxon>Spermatophyta</taxon>
        <taxon>Magnoliopsida</taxon>
        <taxon>eudicotyledons</taxon>
        <taxon>Gunneridae</taxon>
        <taxon>Pentapetalae</taxon>
        <taxon>rosids</taxon>
        <taxon>fabids</taxon>
        <taxon>Malpighiales</taxon>
        <taxon>Salicaceae</taxon>
        <taxon>Saliceae</taxon>
        <taxon>Populus</taxon>
    </lineage>
</organism>